<dbReference type="Pfam" id="PF01182">
    <property type="entry name" value="Glucosamine_iso"/>
    <property type="match status" value="1"/>
</dbReference>
<feature type="domain" description="Glucosamine/galactosamine-6-phosphate isomerase" evidence="6">
    <location>
        <begin position="11"/>
        <end position="241"/>
    </location>
</feature>
<dbReference type="SUPFAM" id="SSF100950">
    <property type="entry name" value="NagB/RpiA/CoA transferase-like"/>
    <property type="match status" value="1"/>
</dbReference>
<reference evidence="7 9" key="1">
    <citation type="journal article" date="2017" name="Nature">
        <title>The sunflower genome provides insights into oil metabolism, flowering and Asterid evolution.</title>
        <authorList>
            <person name="Badouin H."/>
            <person name="Gouzy J."/>
            <person name="Grassa C.J."/>
            <person name="Murat F."/>
            <person name="Staton S.E."/>
            <person name="Cottret L."/>
            <person name="Lelandais-Briere C."/>
            <person name="Owens G.L."/>
            <person name="Carrere S."/>
            <person name="Mayjonade B."/>
            <person name="Legrand L."/>
            <person name="Gill N."/>
            <person name="Kane N.C."/>
            <person name="Bowers J.E."/>
            <person name="Hubner S."/>
            <person name="Bellec A."/>
            <person name="Berard A."/>
            <person name="Berges H."/>
            <person name="Blanchet N."/>
            <person name="Boniface M.C."/>
            <person name="Brunel D."/>
            <person name="Catrice O."/>
            <person name="Chaidir N."/>
            <person name="Claudel C."/>
            <person name="Donnadieu C."/>
            <person name="Faraut T."/>
            <person name="Fievet G."/>
            <person name="Helmstetter N."/>
            <person name="King M."/>
            <person name="Knapp S.J."/>
            <person name="Lai Z."/>
            <person name="Le Paslier M.C."/>
            <person name="Lippi Y."/>
            <person name="Lorenzon L."/>
            <person name="Mandel J.R."/>
            <person name="Marage G."/>
            <person name="Marchand G."/>
            <person name="Marquand E."/>
            <person name="Bret-Mestries E."/>
            <person name="Morien E."/>
            <person name="Nambeesan S."/>
            <person name="Nguyen T."/>
            <person name="Pegot-Espagnet P."/>
            <person name="Pouilly N."/>
            <person name="Raftis F."/>
            <person name="Sallet E."/>
            <person name="Schiex T."/>
            <person name="Thomas J."/>
            <person name="Vandecasteele C."/>
            <person name="Vares D."/>
            <person name="Vear F."/>
            <person name="Vautrin S."/>
            <person name="Crespi M."/>
            <person name="Mangin B."/>
            <person name="Burke J.M."/>
            <person name="Salse J."/>
            <person name="Munos S."/>
            <person name="Vincourt P."/>
            <person name="Rieseberg L.H."/>
            <person name="Langlade N.B."/>
        </authorList>
    </citation>
    <scope>NUCLEOTIDE SEQUENCE [LARGE SCALE GENOMIC DNA]</scope>
    <source>
        <strain evidence="9">cv. SF193</strain>
        <tissue evidence="7">Leaves</tissue>
    </source>
</reference>
<dbReference type="Gramene" id="mRNA:HanXRQr2_Chr03g0090691">
    <property type="protein sequence ID" value="mRNA:HanXRQr2_Chr03g0090691"/>
    <property type="gene ID" value="HanXRQr2_Chr03g0090691"/>
</dbReference>
<evidence type="ECO:0000313" key="9">
    <source>
        <dbReference type="Proteomes" id="UP000215914"/>
    </source>
</evidence>
<gene>
    <name evidence="8" type="primary">PGL4</name>
    <name evidence="8" type="ORF">HannXRQ_Chr03g0062851</name>
    <name evidence="7" type="ORF">HanXRQr2_Chr03g0090691</name>
</gene>
<dbReference type="CDD" id="cd01400">
    <property type="entry name" value="6PGL"/>
    <property type="match status" value="1"/>
</dbReference>
<dbReference type="OrthoDB" id="432544at2759"/>
<dbReference type="GO" id="GO:0005975">
    <property type="term" value="P:carbohydrate metabolic process"/>
    <property type="evidence" value="ECO:0007669"/>
    <property type="project" value="InterPro"/>
</dbReference>
<keyword evidence="4 7" id="KW-0378">Hydrolase</keyword>
<sequence length="252" mass="27950">MSQPVIHNLETESHVADALATYIADLSAKFIAANGSFSVVLSGGTLIDTLRKLLEPPYIKSIDWSKWLIFFLDERVVPLDHPDSNYKLAYDGFLSKVPIPKSNIYPIKENLSPEEAADEYEQRLKQLVANNTLKTSPTTGFAKLDLMLVGMGPDGHVASLFCWHFQRFEKKKWVTFITDSPKPPPPRITFTFPLINSADQIAMVVTGEDAADAVKVALGEHASFGYPLPVQKVKPEGKLTWFLDSEATSGLK</sequence>
<evidence type="ECO:0000259" key="6">
    <source>
        <dbReference type="Pfam" id="PF01182"/>
    </source>
</evidence>
<protein>
    <recommendedName>
        <fullName evidence="5">Probable 6-phosphogluconolactonase</fullName>
        <ecNumber evidence="5">3.1.1.31</ecNumber>
    </recommendedName>
</protein>
<evidence type="ECO:0000256" key="5">
    <source>
        <dbReference type="RuleBase" id="RU365095"/>
    </source>
</evidence>
<keyword evidence="9" id="KW-1185">Reference proteome</keyword>
<dbReference type="OMA" id="IDKANCH"/>
<dbReference type="EC" id="3.1.1.31" evidence="5"/>
<dbReference type="PANTHER" id="PTHR11054">
    <property type="entry name" value="6-PHOSPHOGLUCONOLACTONASE"/>
    <property type="match status" value="1"/>
</dbReference>
<dbReference type="PANTHER" id="PTHR11054:SF9">
    <property type="entry name" value="6-PHOSPHOGLUCONOLACTONASE-RELATED"/>
    <property type="match status" value="1"/>
</dbReference>
<dbReference type="UniPathway" id="UPA00115"/>
<dbReference type="FunFam" id="3.40.50.1360:FF:000005">
    <property type="entry name" value="6-phosphogluconolactonase"/>
    <property type="match status" value="1"/>
</dbReference>
<evidence type="ECO:0000256" key="4">
    <source>
        <dbReference type="ARBA" id="ARBA00022801"/>
    </source>
</evidence>
<dbReference type="NCBIfam" id="TIGR01198">
    <property type="entry name" value="pgl"/>
    <property type="match status" value="1"/>
</dbReference>
<dbReference type="InterPro" id="IPR037171">
    <property type="entry name" value="NagB/RpiA_transferase-like"/>
</dbReference>
<dbReference type="Proteomes" id="UP000215914">
    <property type="component" value="Chromosome 3"/>
</dbReference>
<dbReference type="AlphaFoldDB" id="A0A251V4R2"/>
<dbReference type="InParanoid" id="A0A251V4R2"/>
<dbReference type="InterPro" id="IPR039104">
    <property type="entry name" value="6PGL"/>
</dbReference>
<evidence type="ECO:0000313" key="7">
    <source>
        <dbReference type="EMBL" id="KAF5812796.1"/>
    </source>
</evidence>
<comment type="pathway">
    <text evidence="2">Carbohydrate degradation; pentose phosphate pathway; D-ribulose 5-phosphate from D-glucose 6-phosphate (oxidative stage): step 2/3.</text>
</comment>
<organism evidence="8 9">
    <name type="scientific">Helianthus annuus</name>
    <name type="common">Common sunflower</name>
    <dbReference type="NCBI Taxonomy" id="4232"/>
    <lineage>
        <taxon>Eukaryota</taxon>
        <taxon>Viridiplantae</taxon>
        <taxon>Streptophyta</taxon>
        <taxon>Embryophyta</taxon>
        <taxon>Tracheophyta</taxon>
        <taxon>Spermatophyta</taxon>
        <taxon>Magnoliopsida</taxon>
        <taxon>eudicotyledons</taxon>
        <taxon>Gunneridae</taxon>
        <taxon>Pentapetalae</taxon>
        <taxon>asterids</taxon>
        <taxon>campanulids</taxon>
        <taxon>Asterales</taxon>
        <taxon>Asteraceae</taxon>
        <taxon>Asteroideae</taxon>
        <taxon>Heliantheae alliance</taxon>
        <taxon>Heliantheae</taxon>
        <taxon>Helianthus</taxon>
    </lineage>
</organism>
<dbReference type="InterPro" id="IPR005900">
    <property type="entry name" value="6-phosphogluconolactonase_DevB"/>
</dbReference>
<dbReference type="GO" id="GO:0017057">
    <property type="term" value="F:6-phosphogluconolactonase activity"/>
    <property type="evidence" value="ECO:0000318"/>
    <property type="project" value="GO_Central"/>
</dbReference>
<comment type="catalytic activity">
    <reaction evidence="1 5">
        <text>6-phospho-D-glucono-1,5-lactone + H2O = 6-phospho-D-gluconate + H(+)</text>
        <dbReference type="Rhea" id="RHEA:12556"/>
        <dbReference type="ChEBI" id="CHEBI:15377"/>
        <dbReference type="ChEBI" id="CHEBI:15378"/>
        <dbReference type="ChEBI" id="CHEBI:57955"/>
        <dbReference type="ChEBI" id="CHEBI:58759"/>
        <dbReference type="EC" id="3.1.1.31"/>
    </reaction>
</comment>
<evidence type="ECO:0000256" key="3">
    <source>
        <dbReference type="ARBA" id="ARBA00010662"/>
    </source>
</evidence>
<dbReference type="Gene3D" id="3.40.50.1360">
    <property type="match status" value="1"/>
</dbReference>
<evidence type="ECO:0000313" key="8">
    <source>
        <dbReference type="EMBL" id="OTG30289.1"/>
    </source>
</evidence>
<dbReference type="EMBL" id="CM007892">
    <property type="protein sequence ID" value="OTG30289.1"/>
    <property type="molecule type" value="Genomic_DNA"/>
</dbReference>
<evidence type="ECO:0000256" key="1">
    <source>
        <dbReference type="ARBA" id="ARBA00000832"/>
    </source>
</evidence>
<dbReference type="EMBL" id="MNCJ02000318">
    <property type="protein sequence ID" value="KAF5812796.1"/>
    <property type="molecule type" value="Genomic_DNA"/>
</dbReference>
<accession>A0A251V4R2</accession>
<name>A0A251V4R2_HELAN</name>
<dbReference type="GO" id="GO:0005829">
    <property type="term" value="C:cytosol"/>
    <property type="evidence" value="ECO:0000318"/>
    <property type="project" value="GO_Central"/>
</dbReference>
<reference evidence="7" key="3">
    <citation type="submission" date="2020-06" db="EMBL/GenBank/DDBJ databases">
        <title>Helianthus annuus Genome sequencing and assembly Release 2.</title>
        <authorList>
            <person name="Gouzy J."/>
            <person name="Langlade N."/>
            <person name="Munos S."/>
        </authorList>
    </citation>
    <scope>NUCLEOTIDE SEQUENCE</scope>
    <source>
        <tissue evidence="7">Leaves</tissue>
    </source>
</reference>
<reference evidence="8" key="2">
    <citation type="submission" date="2017-02" db="EMBL/GenBank/DDBJ databases">
        <title>Sunflower complete genome.</title>
        <authorList>
            <person name="Langlade N."/>
            <person name="Munos S."/>
        </authorList>
    </citation>
    <scope>NUCLEOTIDE SEQUENCE [LARGE SCALE GENOMIC DNA]</scope>
    <source>
        <tissue evidence="8">Leaves</tissue>
    </source>
</reference>
<evidence type="ECO:0000256" key="2">
    <source>
        <dbReference type="ARBA" id="ARBA00004961"/>
    </source>
</evidence>
<dbReference type="InterPro" id="IPR006148">
    <property type="entry name" value="Glc/Gal-6P_isomerase"/>
</dbReference>
<dbReference type="GO" id="GO:0009051">
    <property type="term" value="P:pentose-phosphate shunt, oxidative branch"/>
    <property type="evidence" value="ECO:0000318"/>
    <property type="project" value="GO_Central"/>
</dbReference>
<dbReference type="STRING" id="4232.A0A251V4R2"/>
<comment type="similarity">
    <text evidence="3 5">Belongs to the glucosamine/galactosamine-6-phosphate isomerase family. 6-phosphogluconolactonase subfamily.</text>
</comment>
<proteinExistence type="inferred from homology"/>